<dbReference type="SUPFAM" id="SSF46785">
    <property type="entry name" value="Winged helix' DNA-binding domain"/>
    <property type="match status" value="1"/>
</dbReference>
<dbReference type="Proteomes" id="UP001165136">
    <property type="component" value="Unassembled WGS sequence"/>
</dbReference>
<comment type="caution">
    <text evidence="5">The sequence shown here is derived from an EMBL/GenBank/DDBJ whole genome shotgun (WGS) entry which is preliminary data.</text>
</comment>
<evidence type="ECO:0000256" key="1">
    <source>
        <dbReference type="ARBA" id="ARBA00023015"/>
    </source>
</evidence>
<organism evidence="5 6">
    <name type="scientific">Amycolatopsis taiwanensis</name>
    <dbReference type="NCBI Taxonomy" id="342230"/>
    <lineage>
        <taxon>Bacteria</taxon>
        <taxon>Bacillati</taxon>
        <taxon>Actinomycetota</taxon>
        <taxon>Actinomycetes</taxon>
        <taxon>Pseudonocardiales</taxon>
        <taxon>Pseudonocardiaceae</taxon>
        <taxon>Amycolatopsis</taxon>
    </lineage>
</organism>
<dbReference type="InterPro" id="IPR008920">
    <property type="entry name" value="TF_FadR/GntR_C"/>
</dbReference>
<dbReference type="AlphaFoldDB" id="A0A9W6VG31"/>
<dbReference type="PROSITE" id="PS50949">
    <property type="entry name" value="HTH_GNTR"/>
    <property type="match status" value="1"/>
</dbReference>
<gene>
    <name evidence="5" type="ORF">Atai01_17100</name>
</gene>
<dbReference type="GO" id="GO:0003700">
    <property type="term" value="F:DNA-binding transcription factor activity"/>
    <property type="evidence" value="ECO:0007669"/>
    <property type="project" value="InterPro"/>
</dbReference>
<dbReference type="InterPro" id="IPR036390">
    <property type="entry name" value="WH_DNA-bd_sf"/>
</dbReference>
<protein>
    <recommendedName>
        <fullName evidence="4">HTH gntR-type domain-containing protein</fullName>
    </recommendedName>
</protein>
<accession>A0A9W6VG31</accession>
<dbReference type="InterPro" id="IPR036388">
    <property type="entry name" value="WH-like_DNA-bd_sf"/>
</dbReference>
<dbReference type="InterPro" id="IPR011711">
    <property type="entry name" value="GntR_C"/>
</dbReference>
<dbReference type="RefSeq" id="WP_211246617.1">
    <property type="nucleotide sequence ID" value="NZ_BSTI01000003.1"/>
</dbReference>
<dbReference type="GO" id="GO:0003677">
    <property type="term" value="F:DNA binding"/>
    <property type="evidence" value="ECO:0007669"/>
    <property type="project" value="UniProtKB-KW"/>
</dbReference>
<evidence type="ECO:0000256" key="3">
    <source>
        <dbReference type="ARBA" id="ARBA00023163"/>
    </source>
</evidence>
<dbReference type="SMART" id="SM00895">
    <property type="entry name" value="FCD"/>
    <property type="match status" value="1"/>
</dbReference>
<dbReference type="Pfam" id="PF07729">
    <property type="entry name" value="FCD"/>
    <property type="match status" value="1"/>
</dbReference>
<dbReference type="SUPFAM" id="SSF48008">
    <property type="entry name" value="GntR ligand-binding domain-like"/>
    <property type="match status" value="1"/>
</dbReference>
<keyword evidence="3" id="KW-0804">Transcription</keyword>
<proteinExistence type="predicted"/>
<keyword evidence="1" id="KW-0805">Transcription regulation</keyword>
<dbReference type="PANTHER" id="PTHR43537">
    <property type="entry name" value="TRANSCRIPTIONAL REGULATOR, GNTR FAMILY"/>
    <property type="match status" value="1"/>
</dbReference>
<dbReference type="Gene3D" id="1.20.120.530">
    <property type="entry name" value="GntR ligand-binding domain-like"/>
    <property type="match status" value="1"/>
</dbReference>
<evidence type="ECO:0000313" key="6">
    <source>
        <dbReference type="Proteomes" id="UP001165136"/>
    </source>
</evidence>
<reference evidence="5" key="1">
    <citation type="submission" date="2023-03" db="EMBL/GenBank/DDBJ databases">
        <title>Amycolatopsis taiwanensis NBRC 103393.</title>
        <authorList>
            <person name="Ichikawa N."/>
            <person name="Sato H."/>
            <person name="Tonouchi N."/>
        </authorList>
    </citation>
    <scope>NUCLEOTIDE SEQUENCE</scope>
    <source>
        <strain evidence="5">NBRC 103393</strain>
    </source>
</reference>
<dbReference type="Gene3D" id="1.10.10.10">
    <property type="entry name" value="Winged helix-like DNA-binding domain superfamily/Winged helix DNA-binding domain"/>
    <property type="match status" value="1"/>
</dbReference>
<keyword evidence="6" id="KW-1185">Reference proteome</keyword>
<keyword evidence="2" id="KW-0238">DNA-binding</keyword>
<evidence type="ECO:0000259" key="4">
    <source>
        <dbReference type="PROSITE" id="PS50949"/>
    </source>
</evidence>
<sequence length="219" mass="24421">MSDTEAPMSKADYVYHRLSREIRNAEIPGGTPLRATAVAERLGVSITPVREAFRRLERDRLISYERHHGATVIDLSDEALLEFYQVRAAVEGLGARLAAAVITRAELDQLWRLHESMVDNERKGRHELLGEQSRRLHLTITDIGGPAFLGAHVRSLHDSYPVPEGASLWLDPDAAKNHLAAHEQLCRALQVGDGHTAERIMVEHIEFSGGYRLGRRGPA</sequence>
<dbReference type="Pfam" id="PF00392">
    <property type="entry name" value="GntR"/>
    <property type="match status" value="1"/>
</dbReference>
<dbReference type="PANTHER" id="PTHR43537:SF49">
    <property type="entry name" value="TRANSCRIPTIONAL REGULATORY PROTEIN"/>
    <property type="match status" value="1"/>
</dbReference>
<dbReference type="EMBL" id="BSTI01000003">
    <property type="protein sequence ID" value="GLY65091.1"/>
    <property type="molecule type" value="Genomic_DNA"/>
</dbReference>
<feature type="domain" description="HTH gntR-type" evidence="4">
    <location>
        <begin position="8"/>
        <end position="75"/>
    </location>
</feature>
<dbReference type="SMART" id="SM00345">
    <property type="entry name" value="HTH_GNTR"/>
    <property type="match status" value="1"/>
</dbReference>
<name>A0A9W6VG31_9PSEU</name>
<evidence type="ECO:0000256" key="2">
    <source>
        <dbReference type="ARBA" id="ARBA00023125"/>
    </source>
</evidence>
<dbReference type="InterPro" id="IPR000524">
    <property type="entry name" value="Tscrpt_reg_HTH_GntR"/>
</dbReference>
<evidence type="ECO:0000313" key="5">
    <source>
        <dbReference type="EMBL" id="GLY65091.1"/>
    </source>
</evidence>